<proteinExistence type="predicted"/>
<dbReference type="EMBL" id="BPVZ01000152">
    <property type="protein sequence ID" value="GKV41775.1"/>
    <property type="molecule type" value="Genomic_DNA"/>
</dbReference>
<organism evidence="2 3">
    <name type="scientific">Rubroshorea leprosula</name>
    <dbReference type="NCBI Taxonomy" id="152421"/>
    <lineage>
        <taxon>Eukaryota</taxon>
        <taxon>Viridiplantae</taxon>
        <taxon>Streptophyta</taxon>
        <taxon>Embryophyta</taxon>
        <taxon>Tracheophyta</taxon>
        <taxon>Spermatophyta</taxon>
        <taxon>Magnoliopsida</taxon>
        <taxon>eudicotyledons</taxon>
        <taxon>Gunneridae</taxon>
        <taxon>Pentapetalae</taxon>
        <taxon>rosids</taxon>
        <taxon>malvids</taxon>
        <taxon>Malvales</taxon>
        <taxon>Dipterocarpaceae</taxon>
        <taxon>Rubroshorea</taxon>
    </lineage>
</organism>
<name>A0AAV5LX39_9ROSI</name>
<gene>
    <name evidence="1" type="ORF">SLEP1_g19512</name>
    <name evidence="2" type="ORF">SLEP1_g49267</name>
</gene>
<reference evidence="2 3" key="1">
    <citation type="journal article" date="2021" name="Commun. Biol.">
        <title>The genome of Shorea leprosula (Dipterocarpaceae) highlights the ecological relevance of drought in aseasonal tropical rainforests.</title>
        <authorList>
            <person name="Ng K.K.S."/>
            <person name="Kobayashi M.J."/>
            <person name="Fawcett J.A."/>
            <person name="Hatakeyama M."/>
            <person name="Paape T."/>
            <person name="Ng C.H."/>
            <person name="Ang C.C."/>
            <person name="Tnah L.H."/>
            <person name="Lee C.T."/>
            <person name="Nishiyama T."/>
            <person name="Sese J."/>
            <person name="O'Brien M.J."/>
            <person name="Copetti D."/>
            <person name="Mohd Noor M.I."/>
            <person name="Ong R.C."/>
            <person name="Putra M."/>
            <person name="Sireger I.Z."/>
            <person name="Indrioko S."/>
            <person name="Kosugi Y."/>
            <person name="Izuno A."/>
            <person name="Isagi Y."/>
            <person name="Lee S.L."/>
            <person name="Shimizu K.K."/>
        </authorList>
    </citation>
    <scope>NUCLEOTIDE SEQUENCE [LARGE SCALE GENOMIC DNA]</scope>
    <source>
        <strain evidence="2">214</strain>
    </source>
</reference>
<accession>A0AAV5LX39</accession>
<dbReference type="EMBL" id="BPVZ01000028">
    <property type="protein sequence ID" value="GKV07791.1"/>
    <property type="molecule type" value="Genomic_DNA"/>
</dbReference>
<comment type="caution">
    <text evidence="2">The sequence shown here is derived from an EMBL/GenBank/DDBJ whole genome shotgun (WGS) entry which is preliminary data.</text>
</comment>
<dbReference type="AlphaFoldDB" id="A0AAV5LX39"/>
<sequence>MTKGSDDGVAEEDMRFWVVGEHKVSIFQEARSKARLDEAVGNGGVSMEVLEDELEQFNK</sequence>
<protein>
    <submittedName>
        <fullName evidence="2">Uncharacterized protein</fullName>
    </submittedName>
</protein>
<dbReference type="Proteomes" id="UP001054252">
    <property type="component" value="Unassembled WGS sequence"/>
</dbReference>
<keyword evidence="3" id="KW-1185">Reference proteome</keyword>
<evidence type="ECO:0000313" key="2">
    <source>
        <dbReference type="EMBL" id="GKV41775.1"/>
    </source>
</evidence>
<evidence type="ECO:0000313" key="3">
    <source>
        <dbReference type="Proteomes" id="UP001054252"/>
    </source>
</evidence>
<evidence type="ECO:0000313" key="1">
    <source>
        <dbReference type="EMBL" id="GKV07791.1"/>
    </source>
</evidence>